<dbReference type="InterPro" id="IPR023250">
    <property type="entry name" value="Cyclin-dep_Kinase_2_interact"/>
</dbReference>
<dbReference type="OMA" id="GLECNSI"/>
<dbReference type="PANTHER" id="PTHR15827">
    <property type="entry name" value="CYCLIN-DEPENDENT KINASE 2-INTERACTING PROTEIN"/>
    <property type="match status" value="1"/>
</dbReference>
<reference evidence="1" key="2">
    <citation type="submission" date="2025-09" db="UniProtKB">
        <authorList>
            <consortium name="Ensembl"/>
        </authorList>
    </citation>
    <scope>IDENTIFICATION</scope>
</reference>
<evidence type="ECO:0000313" key="2">
    <source>
        <dbReference type="Proteomes" id="UP000233020"/>
    </source>
</evidence>
<organism evidence="1 2">
    <name type="scientific">Aotus nancymaae</name>
    <name type="common">Ma's night monkey</name>
    <dbReference type="NCBI Taxonomy" id="37293"/>
    <lineage>
        <taxon>Eukaryota</taxon>
        <taxon>Metazoa</taxon>
        <taxon>Chordata</taxon>
        <taxon>Craniata</taxon>
        <taxon>Vertebrata</taxon>
        <taxon>Euteleostomi</taxon>
        <taxon>Mammalia</taxon>
        <taxon>Eutheria</taxon>
        <taxon>Euarchontoglires</taxon>
        <taxon>Primates</taxon>
        <taxon>Haplorrhini</taxon>
        <taxon>Platyrrhini</taxon>
        <taxon>Aotidae</taxon>
        <taxon>Aotus</taxon>
    </lineage>
</organism>
<name>A0A2K5DPJ3_AOTNA</name>
<reference evidence="1" key="1">
    <citation type="submission" date="2025-08" db="UniProtKB">
        <authorList>
            <consortium name="Ensembl"/>
        </authorList>
    </citation>
    <scope>IDENTIFICATION</scope>
</reference>
<dbReference type="PRINTS" id="PR02040">
    <property type="entry name" value="CDK2IP"/>
</dbReference>
<sequence length="121" mass="13319">LSAKTVGTVTPRKPVLSVSARRIKDNAADWHNLILKWETLNDAGFTTANNIANLKISLSNKDKIELESSSPASKENEAKVCVEYNAELEKLCEELQAALDGLVRPSLCLSYSTLPHRTKQP</sequence>
<dbReference type="GeneTree" id="ENSGT00390000015784"/>
<proteinExistence type="predicted"/>
<evidence type="ECO:0008006" key="3">
    <source>
        <dbReference type="Google" id="ProtNLM"/>
    </source>
</evidence>
<protein>
    <recommendedName>
        <fullName evidence="3">Cyclin dependent kinase 2 interacting protein</fullName>
    </recommendedName>
</protein>
<dbReference type="AlphaFoldDB" id="A0A2K5DPJ3"/>
<evidence type="ECO:0000313" key="1">
    <source>
        <dbReference type="Ensembl" id="ENSANAP00000022777.1"/>
    </source>
</evidence>
<accession>A0A2K5DPJ3</accession>
<dbReference type="PANTHER" id="PTHR15827:SF2">
    <property type="entry name" value="CYCLIN-DEPENDENT KINASE 2-INTERACTING PROTEIN"/>
    <property type="match status" value="1"/>
</dbReference>
<dbReference type="STRING" id="37293.ENSANAP00000022777"/>
<keyword evidence="2" id="KW-1185">Reference proteome</keyword>
<dbReference type="Proteomes" id="UP000233020">
    <property type="component" value="Unplaced"/>
</dbReference>
<dbReference type="Ensembl" id="ENSANAT00000040676.1">
    <property type="protein sequence ID" value="ENSANAP00000022777.1"/>
    <property type="gene ID" value="ENSANAG00000029137.1"/>
</dbReference>